<evidence type="ECO:0008006" key="3">
    <source>
        <dbReference type="Google" id="ProtNLM"/>
    </source>
</evidence>
<dbReference type="EMBL" id="SLXQ01000004">
    <property type="protein sequence ID" value="TCP53582.1"/>
    <property type="molecule type" value="Genomic_DNA"/>
</dbReference>
<dbReference type="GO" id="GO:0003677">
    <property type="term" value="F:DNA binding"/>
    <property type="evidence" value="ECO:0007669"/>
    <property type="project" value="InterPro"/>
</dbReference>
<accession>A0A4R2QUC5</accession>
<sequence>MASPHHDPLAELNNLPSTATFMEIMDGLRQSLQNIPDAQQELLELTGEATSDDGLLTVVVGPRGQLVDVQIDPRLFRTPDAVSLRSLLLEVNAAAIASLTDQVNNAMADQIPPEIDELRAQYQIPTSSSYESMFKSDAEIVAERGKIDE</sequence>
<gene>
    <name evidence="1" type="ORF">EV191_104149</name>
</gene>
<reference evidence="1 2" key="1">
    <citation type="submission" date="2019-03" db="EMBL/GenBank/DDBJ databases">
        <title>Genomic Encyclopedia of Type Strains, Phase IV (KMG-IV): sequencing the most valuable type-strain genomes for metagenomic binning, comparative biology and taxonomic classification.</title>
        <authorList>
            <person name="Goeker M."/>
        </authorList>
    </citation>
    <scope>NUCLEOTIDE SEQUENCE [LARGE SCALE GENOMIC DNA]</scope>
    <source>
        <strain evidence="1 2">DSM 45765</strain>
    </source>
</reference>
<dbReference type="OrthoDB" id="3625992at2"/>
<dbReference type="Gene3D" id="3.30.1310.10">
    <property type="entry name" value="Nucleoid-associated protein YbaB-like domain"/>
    <property type="match status" value="1"/>
</dbReference>
<dbReference type="InterPro" id="IPR004401">
    <property type="entry name" value="YbaB/EbfC"/>
</dbReference>
<comment type="caution">
    <text evidence="1">The sequence shown here is derived from an EMBL/GenBank/DDBJ whole genome shotgun (WGS) entry which is preliminary data.</text>
</comment>
<protein>
    <recommendedName>
        <fullName evidence="3">YbaB/EbfC DNA-binding family protein</fullName>
    </recommendedName>
</protein>
<dbReference type="RefSeq" id="WP_132877299.1">
    <property type="nucleotide sequence ID" value="NZ_SLXQ01000004.1"/>
</dbReference>
<dbReference type="Proteomes" id="UP000294911">
    <property type="component" value="Unassembled WGS sequence"/>
</dbReference>
<keyword evidence="2" id="KW-1185">Reference proteome</keyword>
<evidence type="ECO:0000313" key="1">
    <source>
        <dbReference type="EMBL" id="TCP53582.1"/>
    </source>
</evidence>
<dbReference type="Pfam" id="PF02575">
    <property type="entry name" value="YbaB_DNA_bd"/>
    <property type="match status" value="1"/>
</dbReference>
<dbReference type="AlphaFoldDB" id="A0A4R2QUC5"/>
<evidence type="ECO:0000313" key="2">
    <source>
        <dbReference type="Proteomes" id="UP000294911"/>
    </source>
</evidence>
<proteinExistence type="predicted"/>
<name>A0A4R2QUC5_9PSEU</name>
<dbReference type="SUPFAM" id="SSF82607">
    <property type="entry name" value="YbaB-like"/>
    <property type="match status" value="1"/>
</dbReference>
<dbReference type="InterPro" id="IPR036894">
    <property type="entry name" value="YbaB-like_sf"/>
</dbReference>
<organism evidence="1 2">
    <name type="scientific">Tamaricihabitans halophyticus</name>
    <dbReference type="NCBI Taxonomy" id="1262583"/>
    <lineage>
        <taxon>Bacteria</taxon>
        <taxon>Bacillati</taxon>
        <taxon>Actinomycetota</taxon>
        <taxon>Actinomycetes</taxon>
        <taxon>Pseudonocardiales</taxon>
        <taxon>Pseudonocardiaceae</taxon>
        <taxon>Tamaricihabitans</taxon>
    </lineage>
</organism>